<evidence type="ECO:0000256" key="5">
    <source>
        <dbReference type="ARBA" id="ARBA00020291"/>
    </source>
</evidence>
<proteinExistence type="inferred from homology"/>
<evidence type="ECO:0000313" key="12">
    <source>
        <dbReference type="Proteomes" id="UP000634529"/>
    </source>
</evidence>
<comment type="catalytic activity">
    <reaction evidence="9">
        <text>chloramphenicol + acetyl-CoA = chloramphenicol 3-acetate + CoA</text>
        <dbReference type="Rhea" id="RHEA:18421"/>
        <dbReference type="ChEBI" id="CHEBI:16730"/>
        <dbReference type="ChEBI" id="CHEBI:17698"/>
        <dbReference type="ChEBI" id="CHEBI:57287"/>
        <dbReference type="ChEBI" id="CHEBI:57288"/>
        <dbReference type="EC" id="2.3.1.28"/>
    </reaction>
</comment>
<dbReference type="InterPro" id="IPR023213">
    <property type="entry name" value="CAT-like_dom_sf"/>
</dbReference>
<dbReference type="EC" id="2.3.1.28" evidence="4 9"/>
<keyword evidence="12" id="KW-1185">Reference proteome</keyword>
<comment type="subunit">
    <text evidence="3">Homotrimer.</text>
</comment>
<evidence type="ECO:0000256" key="4">
    <source>
        <dbReference type="ARBA" id="ARBA00013235"/>
    </source>
</evidence>
<keyword evidence="6 9" id="KW-0808">Transferase</keyword>
<dbReference type="SUPFAM" id="SSF52777">
    <property type="entry name" value="CoA-dependent acyltransferases"/>
    <property type="match status" value="1"/>
</dbReference>
<dbReference type="SMART" id="SM01059">
    <property type="entry name" value="CAT"/>
    <property type="match status" value="1"/>
</dbReference>
<dbReference type="NCBIfam" id="NF000491">
    <property type="entry name" value="chloram_CatA"/>
    <property type="match status" value="1"/>
</dbReference>
<dbReference type="PANTHER" id="PTHR38474">
    <property type="entry name" value="SLR0299 PROTEIN"/>
    <property type="match status" value="1"/>
</dbReference>
<name>A0ABR9AUZ3_9BACL</name>
<reference evidence="11 12" key="1">
    <citation type="submission" date="2020-09" db="EMBL/GenBank/DDBJ databases">
        <title>Paenibacillus sp. CAU 1523 isolated from sand of Haeundae Beach.</title>
        <authorList>
            <person name="Kim W."/>
        </authorList>
    </citation>
    <scope>NUCLEOTIDE SEQUENCE [LARGE SCALE GENOMIC DNA]</scope>
    <source>
        <strain evidence="11 12">CAU 1523</strain>
    </source>
</reference>
<evidence type="ECO:0000256" key="1">
    <source>
        <dbReference type="ARBA" id="ARBA00002150"/>
    </source>
</evidence>
<keyword evidence="8 9" id="KW-0012">Acyltransferase</keyword>
<dbReference type="EMBL" id="JACYTN010000003">
    <property type="protein sequence ID" value="MBD8497913.1"/>
    <property type="molecule type" value="Genomic_DNA"/>
</dbReference>
<comment type="similarity">
    <text evidence="2 10">Belongs to the chloramphenicol acetyltransferase family.</text>
</comment>
<dbReference type="RefSeq" id="WP_192024330.1">
    <property type="nucleotide sequence ID" value="NZ_JACYTN010000003.1"/>
</dbReference>
<comment type="function">
    <text evidence="1 9">This enzyme is an effector of chloramphenicol resistance in bacteria.</text>
</comment>
<organism evidence="11 12">
    <name type="scientific">Paenibacillus arenosi</name>
    <dbReference type="NCBI Taxonomy" id="2774142"/>
    <lineage>
        <taxon>Bacteria</taxon>
        <taxon>Bacillati</taxon>
        <taxon>Bacillota</taxon>
        <taxon>Bacilli</taxon>
        <taxon>Bacillales</taxon>
        <taxon>Paenibacillaceae</taxon>
        <taxon>Paenibacillus</taxon>
    </lineage>
</organism>
<dbReference type="Gene3D" id="3.30.559.10">
    <property type="entry name" value="Chloramphenicol acetyltransferase-like domain"/>
    <property type="match status" value="1"/>
</dbReference>
<evidence type="ECO:0000256" key="7">
    <source>
        <dbReference type="ARBA" id="ARBA00023251"/>
    </source>
</evidence>
<protein>
    <recommendedName>
        <fullName evidence="5 9">Chloramphenicol acetyltransferase</fullName>
        <ecNumber evidence="4 9">2.3.1.28</ecNumber>
    </recommendedName>
</protein>
<evidence type="ECO:0000256" key="9">
    <source>
        <dbReference type="RuleBase" id="RU000503"/>
    </source>
</evidence>
<evidence type="ECO:0000256" key="2">
    <source>
        <dbReference type="ARBA" id="ARBA00010571"/>
    </source>
</evidence>
<dbReference type="Proteomes" id="UP000634529">
    <property type="component" value="Unassembled WGS sequence"/>
</dbReference>
<evidence type="ECO:0000256" key="8">
    <source>
        <dbReference type="ARBA" id="ARBA00023315"/>
    </source>
</evidence>
<comment type="caution">
    <text evidence="11">The sequence shown here is derived from an EMBL/GenBank/DDBJ whole genome shotgun (WGS) entry which is preliminary data.</text>
</comment>
<dbReference type="Pfam" id="PF00302">
    <property type="entry name" value="CAT"/>
    <property type="match status" value="1"/>
</dbReference>
<sequence>MIFKPLNVDDWSRQPYFEHYFHSVRCTFSMTANLDISALYTEVKNKGIKLYPALIYMITTVVNRHREFRTCLNAEGQIGYWDSLSPSFTIFHDDDKTFSTIWTAYSEDFNQFYRGYLDDVEKFGSSKGLVAKPNEPSNTFPISSIPWVHFTGFNLNIYTDGSYLLPILTMGKYDKQNAKVLLPLSVQLHHAVCDGYHAGILFNELQQMADDCDGWLATIDPSRCRYV</sequence>
<dbReference type="PROSITE" id="PS00100">
    <property type="entry name" value="CAT"/>
    <property type="match status" value="1"/>
</dbReference>
<dbReference type="PANTHER" id="PTHR38474:SF2">
    <property type="entry name" value="CHLORAMPHENICOL ACETYLTRANSFERASE"/>
    <property type="match status" value="1"/>
</dbReference>
<dbReference type="PIRSF" id="PIRSF000440">
    <property type="entry name" value="CAT"/>
    <property type="match status" value="1"/>
</dbReference>
<dbReference type="InterPro" id="IPR018372">
    <property type="entry name" value="Chloramphenicol_AcTrfase_AS"/>
</dbReference>
<evidence type="ECO:0000313" key="11">
    <source>
        <dbReference type="EMBL" id="MBD8497913.1"/>
    </source>
</evidence>
<accession>A0ABR9AUZ3</accession>
<evidence type="ECO:0000256" key="6">
    <source>
        <dbReference type="ARBA" id="ARBA00022679"/>
    </source>
</evidence>
<evidence type="ECO:0000256" key="10">
    <source>
        <dbReference type="RuleBase" id="RU004156"/>
    </source>
</evidence>
<keyword evidence="7 9" id="KW-0046">Antibiotic resistance</keyword>
<dbReference type="InterPro" id="IPR001707">
    <property type="entry name" value="Cmp_AcTrfase"/>
</dbReference>
<gene>
    <name evidence="11" type="primary">catA</name>
    <name evidence="11" type="ORF">IFO66_06285</name>
</gene>
<evidence type="ECO:0000256" key="3">
    <source>
        <dbReference type="ARBA" id="ARBA00011233"/>
    </source>
</evidence>